<dbReference type="PANTHER" id="PTHR42796">
    <property type="entry name" value="FUMARYLACETOACETATE HYDROLASE DOMAIN-CONTAINING PROTEIN 2A-RELATED"/>
    <property type="match status" value="1"/>
</dbReference>
<reference evidence="4 5" key="1">
    <citation type="submission" date="2018-12" db="EMBL/GenBank/DDBJ databases">
        <authorList>
            <consortium name="Pathogen Informatics"/>
        </authorList>
    </citation>
    <scope>NUCLEOTIDE SEQUENCE [LARGE SCALE GENOMIC DNA]</scope>
    <source>
        <strain evidence="4 5">NCTC10437</strain>
    </source>
</reference>
<evidence type="ECO:0000256" key="1">
    <source>
        <dbReference type="ARBA" id="ARBA00010211"/>
    </source>
</evidence>
<evidence type="ECO:0000259" key="3">
    <source>
        <dbReference type="Pfam" id="PF01557"/>
    </source>
</evidence>
<dbReference type="OrthoDB" id="9805307at2"/>
<keyword evidence="5" id="KW-1185">Reference proteome</keyword>
<dbReference type="Pfam" id="PF01557">
    <property type="entry name" value="FAA_hydrolase"/>
    <property type="match status" value="1"/>
</dbReference>
<feature type="domain" description="Fumarylacetoacetase-like C-terminal" evidence="3">
    <location>
        <begin position="74"/>
        <end position="280"/>
    </location>
</feature>
<sequence length="293" mass="31892">MRIANLNGRLVIVTDAGVVDVEDASSHRFQADPQSIYPQWDDFREWAASTDLSDAQTVFDTALLRPPAPRPAQLFAVGLNYREHAAETGLQLPQHPMVFTKFVSCLTGAYSSIAIPEAGNTDWEIELVVVIGRRAHRVSAERGWEHVAGLSVGQDLSERITQIRDPAPQQMSLGKSLPGYGPVGPWLVTPDELPDPDNLQMSCAVDGVQMQKASTADMIFPVAELIAQLSEVLPLLPGDVLFTGTPSGVGYGMKPPRYLRPGQTLVSRIDGIGELRNVIVAEQNSVSTRSERN</sequence>
<keyword evidence="2" id="KW-0479">Metal-binding</keyword>
<dbReference type="GO" id="GO:0046872">
    <property type="term" value="F:metal ion binding"/>
    <property type="evidence" value="ECO:0007669"/>
    <property type="project" value="UniProtKB-KW"/>
</dbReference>
<proteinExistence type="inferred from homology"/>
<dbReference type="STRING" id="1791.GCA_001049355_00502"/>
<organism evidence="4 5">
    <name type="scientific">Mycolicibacterium aurum</name>
    <name type="common">Mycobacterium aurum</name>
    <dbReference type="NCBI Taxonomy" id="1791"/>
    <lineage>
        <taxon>Bacteria</taxon>
        <taxon>Bacillati</taxon>
        <taxon>Actinomycetota</taxon>
        <taxon>Actinomycetes</taxon>
        <taxon>Mycobacteriales</taxon>
        <taxon>Mycobacteriaceae</taxon>
        <taxon>Mycolicibacterium</taxon>
    </lineage>
</organism>
<accession>A0A448IJE7</accession>
<dbReference type="InterPro" id="IPR051121">
    <property type="entry name" value="FAH"/>
</dbReference>
<protein>
    <submittedName>
        <fullName evidence="4">HpcE protein</fullName>
        <ecNumber evidence="4">4.3.2.3</ecNumber>
    </submittedName>
</protein>
<comment type="similarity">
    <text evidence="1">Belongs to the FAH family.</text>
</comment>
<dbReference type="Gene3D" id="3.90.850.10">
    <property type="entry name" value="Fumarylacetoacetase-like, C-terminal domain"/>
    <property type="match status" value="1"/>
</dbReference>
<keyword evidence="4" id="KW-0456">Lyase</keyword>
<dbReference type="SUPFAM" id="SSF56529">
    <property type="entry name" value="FAH"/>
    <property type="match status" value="1"/>
</dbReference>
<evidence type="ECO:0000313" key="4">
    <source>
        <dbReference type="EMBL" id="VEG52625.1"/>
    </source>
</evidence>
<dbReference type="GO" id="GO:0050385">
    <property type="term" value="F:ureidoglycolate lyase activity"/>
    <property type="evidence" value="ECO:0007669"/>
    <property type="project" value="UniProtKB-EC"/>
</dbReference>
<evidence type="ECO:0000256" key="2">
    <source>
        <dbReference type="ARBA" id="ARBA00022723"/>
    </source>
</evidence>
<dbReference type="KEGG" id="mauu:NCTC10437_01549"/>
<dbReference type="EMBL" id="LR134356">
    <property type="protein sequence ID" value="VEG52625.1"/>
    <property type="molecule type" value="Genomic_DNA"/>
</dbReference>
<dbReference type="GO" id="GO:0044281">
    <property type="term" value="P:small molecule metabolic process"/>
    <property type="evidence" value="ECO:0007669"/>
    <property type="project" value="UniProtKB-ARBA"/>
</dbReference>
<dbReference type="EC" id="4.3.2.3" evidence="4"/>
<dbReference type="RefSeq" id="WP_048630411.1">
    <property type="nucleotide sequence ID" value="NZ_CVQQ01000001.1"/>
</dbReference>
<dbReference type="InterPro" id="IPR036663">
    <property type="entry name" value="Fumarylacetoacetase_C_sf"/>
</dbReference>
<dbReference type="Proteomes" id="UP000279306">
    <property type="component" value="Chromosome"/>
</dbReference>
<dbReference type="InterPro" id="IPR011234">
    <property type="entry name" value="Fumarylacetoacetase-like_C"/>
</dbReference>
<dbReference type="AlphaFoldDB" id="A0A448IJE7"/>
<evidence type="ECO:0000313" key="5">
    <source>
        <dbReference type="Proteomes" id="UP000279306"/>
    </source>
</evidence>
<dbReference type="PANTHER" id="PTHR42796:SF4">
    <property type="entry name" value="FUMARYLACETOACETATE HYDROLASE DOMAIN-CONTAINING PROTEIN 2A"/>
    <property type="match status" value="1"/>
</dbReference>
<gene>
    <name evidence="4" type="ORF">NCTC10437_01549</name>
</gene>
<name>A0A448IJE7_MYCAU</name>